<gene>
    <name evidence="3" type="ORF">PYX00_010842</name>
</gene>
<comment type="caution">
    <text evidence="3">The sequence shown here is derived from an EMBL/GenBank/DDBJ whole genome shotgun (WGS) entry which is preliminary data.</text>
</comment>
<dbReference type="SMART" id="SM00220">
    <property type="entry name" value="S_TKc"/>
    <property type="match status" value="1"/>
</dbReference>
<dbReference type="InterPro" id="IPR051866">
    <property type="entry name" value="Intracell_Sig-Traffick_Protein"/>
</dbReference>
<name>A0AAW2H710_9NEOP</name>
<dbReference type="GO" id="GO:0005524">
    <property type="term" value="F:ATP binding"/>
    <property type="evidence" value="ECO:0007669"/>
    <property type="project" value="InterPro"/>
</dbReference>
<dbReference type="PANTHER" id="PTHR15508:SF8">
    <property type="entry name" value="LD24550P"/>
    <property type="match status" value="1"/>
</dbReference>
<feature type="domain" description="Protein kinase" evidence="2">
    <location>
        <begin position="1"/>
        <end position="268"/>
    </location>
</feature>
<dbReference type="Gene3D" id="1.10.510.10">
    <property type="entry name" value="Transferase(Phosphotransferase) domain 1"/>
    <property type="match status" value="1"/>
</dbReference>
<dbReference type="PANTHER" id="PTHR15508">
    <property type="entry name" value="RIBOSOMAL PROTEIN S6 KINASE"/>
    <property type="match status" value="1"/>
</dbReference>
<dbReference type="AlphaFoldDB" id="A0AAW2H710"/>
<proteinExistence type="predicted"/>
<accession>A0AAW2H710</accession>
<evidence type="ECO:0000256" key="1">
    <source>
        <dbReference type="SAM" id="MobiDB-lite"/>
    </source>
</evidence>
<protein>
    <recommendedName>
        <fullName evidence="2">Protein kinase domain-containing protein</fullName>
    </recommendedName>
</protein>
<dbReference type="InterPro" id="IPR011009">
    <property type="entry name" value="Kinase-like_dom_sf"/>
</dbReference>
<dbReference type="InterPro" id="IPR000719">
    <property type="entry name" value="Prot_kinase_dom"/>
</dbReference>
<organism evidence="3">
    <name type="scientific">Menopon gallinae</name>
    <name type="common">poultry shaft louse</name>
    <dbReference type="NCBI Taxonomy" id="328185"/>
    <lineage>
        <taxon>Eukaryota</taxon>
        <taxon>Metazoa</taxon>
        <taxon>Ecdysozoa</taxon>
        <taxon>Arthropoda</taxon>
        <taxon>Hexapoda</taxon>
        <taxon>Insecta</taxon>
        <taxon>Pterygota</taxon>
        <taxon>Neoptera</taxon>
        <taxon>Paraneoptera</taxon>
        <taxon>Psocodea</taxon>
        <taxon>Troctomorpha</taxon>
        <taxon>Phthiraptera</taxon>
        <taxon>Amblycera</taxon>
        <taxon>Menoponidae</taxon>
        <taxon>Menopon</taxon>
    </lineage>
</organism>
<reference evidence="3" key="1">
    <citation type="journal article" date="2024" name="Gigascience">
        <title>Chromosome-level genome of the poultry shaft louse Menopon gallinae provides insight into the host-switching and adaptive evolution of parasitic lice.</title>
        <authorList>
            <person name="Xu Y."/>
            <person name="Ma L."/>
            <person name="Liu S."/>
            <person name="Liang Y."/>
            <person name="Liu Q."/>
            <person name="He Z."/>
            <person name="Tian L."/>
            <person name="Duan Y."/>
            <person name="Cai W."/>
            <person name="Li H."/>
            <person name="Song F."/>
        </authorList>
    </citation>
    <scope>NUCLEOTIDE SEQUENCE</scope>
    <source>
        <strain evidence="3">Cailab_2023a</strain>
    </source>
</reference>
<dbReference type="PROSITE" id="PS50011">
    <property type="entry name" value="PROTEIN_KINASE_DOM"/>
    <property type="match status" value="1"/>
</dbReference>
<dbReference type="Pfam" id="PF00069">
    <property type="entry name" value="Pkinase"/>
    <property type="match status" value="1"/>
</dbReference>
<evidence type="ECO:0000259" key="2">
    <source>
        <dbReference type="PROSITE" id="PS50011"/>
    </source>
</evidence>
<dbReference type="EMBL" id="JARGDH010000016">
    <property type="protein sequence ID" value="KAL0265513.1"/>
    <property type="molecule type" value="Genomic_DNA"/>
</dbReference>
<sequence>MEVTDLVQNSQKLLESIKKTLKQSDFVTDKLTKNLSDIESALDLKTPEREGRGMSDCMSMSKKRSKSVARSRFERRFSSEDVLESKSRTASSSLDRSGQWSRLAAMLESAPVLSEATVREWAAEMFVALETLHRWGVTCRDLHPGNILLDESGHLLLTFQLYWRGVDSPVSEEAVAGLYAAPETTKIFPVTPAADWWSYGALLFRLLTGKSLSSCYPGGIFSHTIITFPEFLSPEACSLLTELLRYDPTERLGGGVNGSDDIKCHPFFSSIDWQVVYECL</sequence>
<feature type="region of interest" description="Disordered" evidence="1">
    <location>
        <begin position="47"/>
        <end position="66"/>
    </location>
</feature>
<dbReference type="GO" id="GO:0004672">
    <property type="term" value="F:protein kinase activity"/>
    <property type="evidence" value="ECO:0007669"/>
    <property type="project" value="InterPro"/>
</dbReference>
<evidence type="ECO:0000313" key="3">
    <source>
        <dbReference type="EMBL" id="KAL0265513.1"/>
    </source>
</evidence>
<dbReference type="SUPFAM" id="SSF56112">
    <property type="entry name" value="Protein kinase-like (PK-like)"/>
    <property type="match status" value="1"/>
</dbReference>